<evidence type="ECO:0000313" key="3">
    <source>
        <dbReference type="EnsemblMetazoa" id="AMIN000278-PA"/>
    </source>
</evidence>
<reference evidence="3" key="2">
    <citation type="submission" date="2020-05" db="UniProtKB">
        <authorList>
            <consortium name="EnsemblMetazoa"/>
        </authorList>
    </citation>
    <scope>IDENTIFICATION</scope>
    <source>
        <strain evidence="3">MINIMUS1</strain>
    </source>
</reference>
<evidence type="ECO:0000313" key="4">
    <source>
        <dbReference type="Proteomes" id="UP000075920"/>
    </source>
</evidence>
<dbReference type="Proteomes" id="UP000075920">
    <property type="component" value="Unassembled WGS sequence"/>
</dbReference>
<accession>A0A182VQE9</accession>
<dbReference type="GO" id="GO:0008270">
    <property type="term" value="F:zinc ion binding"/>
    <property type="evidence" value="ECO:0007669"/>
    <property type="project" value="InterPro"/>
</dbReference>
<dbReference type="EnsemblMetazoa" id="AMIN000278-RA">
    <property type="protein sequence ID" value="AMIN000278-PA"/>
    <property type="gene ID" value="AMIN000278"/>
</dbReference>
<keyword evidence="4" id="KW-1185">Reference proteome</keyword>
<feature type="domain" description="ZAD" evidence="2">
    <location>
        <begin position="5"/>
        <end position="79"/>
    </location>
</feature>
<dbReference type="Gene3D" id="3.30.160.60">
    <property type="entry name" value="Classic Zinc Finger"/>
    <property type="match status" value="1"/>
</dbReference>
<evidence type="ECO:0000259" key="2">
    <source>
        <dbReference type="SMART" id="SM00868"/>
    </source>
</evidence>
<feature type="region of interest" description="Disordered" evidence="1">
    <location>
        <begin position="82"/>
        <end position="123"/>
    </location>
</feature>
<feature type="compositionally biased region" description="Polar residues" evidence="1">
    <location>
        <begin position="110"/>
        <end position="120"/>
    </location>
</feature>
<protein>
    <recommendedName>
        <fullName evidence="2">ZAD domain-containing protein</fullName>
    </recommendedName>
</protein>
<organism evidence="3 4">
    <name type="scientific">Anopheles minimus</name>
    <dbReference type="NCBI Taxonomy" id="112268"/>
    <lineage>
        <taxon>Eukaryota</taxon>
        <taxon>Metazoa</taxon>
        <taxon>Ecdysozoa</taxon>
        <taxon>Arthropoda</taxon>
        <taxon>Hexapoda</taxon>
        <taxon>Insecta</taxon>
        <taxon>Pterygota</taxon>
        <taxon>Neoptera</taxon>
        <taxon>Endopterygota</taxon>
        <taxon>Diptera</taxon>
        <taxon>Nematocera</taxon>
        <taxon>Culicoidea</taxon>
        <taxon>Culicidae</taxon>
        <taxon>Anophelinae</taxon>
        <taxon>Anopheles</taxon>
    </lineage>
</organism>
<dbReference type="GO" id="GO:0005634">
    <property type="term" value="C:nucleus"/>
    <property type="evidence" value="ECO:0007669"/>
    <property type="project" value="InterPro"/>
</dbReference>
<evidence type="ECO:0000256" key="1">
    <source>
        <dbReference type="SAM" id="MobiDB-lite"/>
    </source>
</evidence>
<dbReference type="AlphaFoldDB" id="A0A182VQE9"/>
<sequence length="291" mass="32645">MLTVYCRMCLNPSQFNEIVSLFDTYKGFCIRDAVLELFQIKILPTEMLSNICKKCVAMVCTVRDIREEFIAQNLKYQQMISNSSEEESNATQPQHAVKQSPLAAEPSPEVESTTEQQLDQGETCESVESLELMEVKDTIASDNGDSNSIICYVEQLDTDGQDMSQSEIQVKLVPGNSGKSPVRFEIATTRDDYDSEEVDVLEAKNNGNNATSVQEYCTYSEDSSEPTVVHSEKGTISYTSIVICPHCSDVFDEDKQLLQHGQEKHPELFQIIQCNECTEEFGTTEALNKHV</sequence>
<feature type="compositionally biased region" description="Polar residues" evidence="1">
    <location>
        <begin position="82"/>
        <end position="94"/>
    </location>
</feature>
<proteinExistence type="predicted"/>
<name>A0A182VQE9_9DIPT</name>
<reference evidence="4" key="1">
    <citation type="submission" date="2013-03" db="EMBL/GenBank/DDBJ databases">
        <title>The Genome Sequence of Anopheles minimus MINIMUS1.</title>
        <authorList>
            <consortium name="The Broad Institute Genomics Platform"/>
            <person name="Neafsey D.E."/>
            <person name="Walton C."/>
            <person name="Walker B."/>
            <person name="Young S.K."/>
            <person name="Zeng Q."/>
            <person name="Gargeya S."/>
            <person name="Fitzgerald M."/>
            <person name="Haas B."/>
            <person name="Abouelleil A."/>
            <person name="Allen A.W."/>
            <person name="Alvarado L."/>
            <person name="Arachchi H.M."/>
            <person name="Berlin A.M."/>
            <person name="Chapman S.B."/>
            <person name="Gainer-Dewar J."/>
            <person name="Goldberg J."/>
            <person name="Griggs A."/>
            <person name="Gujja S."/>
            <person name="Hansen M."/>
            <person name="Howarth C."/>
            <person name="Imamovic A."/>
            <person name="Ireland A."/>
            <person name="Larimer J."/>
            <person name="McCowan C."/>
            <person name="Murphy C."/>
            <person name="Pearson M."/>
            <person name="Poon T.W."/>
            <person name="Priest M."/>
            <person name="Roberts A."/>
            <person name="Saif S."/>
            <person name="Shea T."/>
            <person name="Sisk P."/>
            <person name="Sykes S."/>
            <person name="Wortman J."/>
            <person name="Nusbaum C."/>
            <person name="Birren B."/>
        </authorList>
    </citation>
    <scope>NUCLEOTIDE SEQUENCE [LARGE SCALE GENOMIC DNA]</scope>
    <source>
        <strain evidence="4">MINIMUS1</strain>
    </source>
</reference>
<dbReference type="SMART" id="SM00868">
    <property type="entry name" value="zf-AD"/>
    <property type="match status" value="1"/>
</dbReference>
<dbReference type="InterPro" id="IPR012934">
    <property type="entry name" value="Znf_AD"/>
</dbReference>
<dbReference type="VEuPathDB" id="VectorBase:AMIN000278"/>